<evidence type="ECO:0008006" key="4">
    <source>
        <dbReference type="Google" id="ProtNLM"/>
    </source>
</evidence>
<evidence type="ECO:0000313" key="2">
    <source>
        <dbReference type="EMBL" id="TGE20212.1"/>
    </source>
</evidence>
<dbReference type="EMBL" id="SRLD01000001">
    <property type="protein sequence ID" value="TGE20212.1"/>
    <property type="molecule type" value="Genomic_DNA"/>
</dbReference>
<feature type="signal peptide" evidence="1">
    <location>
        <begin position="1"/>
        <end position="26"/>
    </location>
</feature>
<dbReference type="InterPro" id="IPR008969">
    <property type="entry name" value="CarboxyPept-like_regulatory"/>
</dbReference>
<proteinExistence type="predicted"/>
<dbReference type="Gene3D" id="2.60.40.1120">
    <property type="entry name" value="Carboxypeptidase-like, regulatory domain"/>
    <property type="match status" value="1"/>
</dbReference>
<accession>A0A4Z0PUY1</accession>
<feature type="chain" id="PRO_5021294849" description="Carboxypeptidase regulatory-like domain-containing protein" evidence="1">
    <location>
        <begin position="27"/>
        <end position="133"/>
    </location>
</feature>
<comment type="caution">
    <text evidence="2">The sequence shown here is derived from an EMBL/GenBank/DDBJ whole genome shotgun (WGS) entry which is preliminary data.</text>
</comment>
<name>A0A4Z0PUY1_9BACT</name>
<sequence length="133" mass="13936">MNSSLFLRAFAALSLVVLLISGVQGSAPAPRYATLTGVLRDADTHEPIPGTNVVLVSNGGKTLVCSAKTRADGTFRLTNIPFGRYTFHTTVLGYQATQPQLTFSAKQATVAMGTLSLQPLGAALLAYALPAKQ</sequence>
<evidence type="ECO:0000256" key="1">
    <source>
        <dbReference type="SAM" id="SignalP"/>
    </source>
</evidence>
<dbReference type="Proteomes" id="UP000297739">
    <property type="component" value="Unassembled WGS sequence"/>
</dbReference>
<dbReference type="AlphaFoldDB" id="A0A4Z0PUY1"/>
<keyword evidence="3" id="KW-1185">Reference proteome</keyword>
<dbReference type="RefSeq" id="WP_135495887.1">
    <property type="nucleotide sequence ID" value="NZ_SRLD01000001.1"/>
</dbReference>
<evidence type="ECO:0000313" key="3">
    <source>
        <dbReference type="Proteomes" id="UP000297739"/>
    </source>
</evidence>
<dbReference type="Pfam" id="PF13620">
    <property type="entry name" value="CarboxypepD_reg"/>
    <property type="match status" value="1"/>
</dbReference>
<organism evidence="2 3">
    <name type="scientific">Hymenobacter elongatus</name>
    <dbReference type="NCBI Taxonomy" id="877208"/>
    <lineage>
        <taxon>Bacteria</taxon>
        <taxon>Pseudomonadati</taxon>
        <taxon>Bacteroidota</taxon>
        <taxon>Cytophagia</taxon>
        <taxon>Cytophagales</taxon>
        <taxon>Hymenobacteraceae</taxon>
        <taxon>Hymenobacter</taxon>
    </lineage>
</organism>
<keyword evidence="1" id="KW-0732">Signal</keyword>
<gene>
    <name evidence="2" type="ORF">E5J99_01225</name>
</gene>
<protein>
    <recommendedName>
        <fullName evidence="4">Carboxypeptidase regulatory-like domain-containing protein</fullName>
    </recommendedName>
</protein>
<dbReference type="OrthoDB" id="881540at2"/>
<dbReference type="SUPFAM" id="SSF49464">
    <property type="entry name" value="Carboxypeptidase regulatory domain-like"/>
    <property type="match status" value="1"/>
</dbReference>
<reference evidence="2 3" key="1">
    <citation type="submission" date="2019-04" db="EMBL/GenBank/DDBJ databases">
        <authorList>
            <person name="Feng G."/>
            <person name="Zhang J."/>
            <person name="Zhu H."/>
        </authorList>
    </citation>
    <scope>NUCLEOTIDE SEQUENCE [LARGE SCALE GENOMIC DNA]</scope>
    <source>
        <strain evidence="2 3">JCM 17223</strain>
    </source>
</reference>